<name>A0A3L9YKG3_9FLAO</name>
<keyword evidence="2" id="KW-1185">Reference proteome</keyword>
<sequence>MTCFSQHTETQFCTLQSENEAWLSVIKAIEDVSQQVDLVIDKVLADNHYFITHPEIEDTNDKRIFGTLPCTTDCSIRFGLIYGKNKGMVLDPQTYPNLEILLLEFNSENIEQIKVKERYDNDIYSYSSGMRSGIVLYTNDKELKKKIRRFLKNQSKEKVETETTIAKN</sequence>
<proteinExistence type="predicted"/>
<reference evidence="1 2" key="1">
    <citation type="submission" date="2018-10" db="EMBL/GenBank/DDBJ databases">
        <title>Genomic Encyclopedia of Archaeal and Bacterial Type Strains, Phase II (KMG-II): from individual species to whole genera.</title>
        <authorList>
            <person name="Goeker M."/>
        </authorList>
    </citation>
    <scope>NUCLEOTIDE SEQUENCE [LARGE SCALE GENOMIC DNA]</scope>
    <source>
        <strain evidence="1 2">DSM 23424</strain>
    </source>
</reference>
<dbReference type="RefSeq" id="WP_121907561.1">
    <property type="nucleotide sequence ID" value="NZ_REFC01000013.1"/>
</dbReference>
<organism evidence="1 2">
    <name type="scientific">Ulvibacter antarcticus</name>
    <dbReference type="NCBI Taxonomy" id="442714"/>
    <lineage>
        <taxon>Bacteria</taxon>
        <taxon>Pseudomonadati</taxon>
        <taxon>Bacteroidota</taxon>
        <taxon>Flavobacteriia</taxon>
        <taxon>Flavobacteriales</taxon>
        <taxon>Flavobacteriaceae</taxon>
        <taxon>Ulvibacter</taxon>
    </lineage>
</organism>
<dbReference type="AlphaFoldDB" id="A0A3L9YKG3"/>
<dbReference type="EMBL" id="REFC01000013">
    <property type="protein sequence ID" value="RMA58615.1"/>
    <property type="molecule type" value="Genomic_DNA"/>
</dbReference>
<dbReference type="Proteomes" id="UP000271339">
    <property type="component" value="Unassembled WGS sequence"/>
</dbReference>
<gene>
    <name evidence="1" type="ORF">BXY75_1989</name>
</gene>
<evidence type="ECO:0000313" key="2">
    <source>
        <dbReference type="Proteomes" id="UP000271339"/>
    </source>
</evidence>
<accession>A0A3L9YKG3</accession>
<evidence type="ECO:0000313" key="1">
    <source>
        <dbReference type="EMBL" id="RMA58615.1"/>
    </source>
</evidence>
<comment type="caution">
    <text evidence="1">The sequence shown here is derived from an EMBL/GenBank/DDBJ whole genome shotgun (WGS) entry which is preliminary data.</text>
</comment>
<protein>
    <submittedName>
        <fullName evidence="1">Uncharacterized protein</fullName>
    </submittedName>
</protein>